<comment type="caution">
    <text evidence="2">The sequence shown here is derived from an EMBL/GenBank/DDBJ whole genome shotgun (WGS) entry which is preliminary data.</text>
</comment>
<evidence type="ECO:0000313" key="2">
    <source>
        <dbReference type="EMBL" id="KAK6297448.1"/>
    </source>
</evidence>
<sequence length="154" mass="17050">MKGDHLFSNLRNATFYQRVYLLGGEELLVLQSTVGHPALGDSFHQITDFNDLPTSLFACNVDQSVFEDQEGKPFSQFIWYADGCHVSMAVFVLNTVLINHHYPGLACQACYVIQFPAEAPYPSPNPSSLIPSPNPLPAPCTSPSPSLRQSEKRH</sequence>
<protein>
    <submittedName>
        <fullName evidence="2">Uncharacterized protein</fullName>
    </submittedName>
</protein>
<proteinExistence type="predicted"/>
<dbReference type="EMBL" id="JAGTTL010000031">
    <property type="protein sequence ID" value="KAK6297448.1"/>
    <property type="molecule type" value="Genomic_DNA"/>
</dbReference>
<gene>
    <name evidence="2" type="ORF">J4Q44_G00320310</name>
</gene>
<organism evidence="2 3">
    <name type="scientific">Coregonus suidteri</name>
    <dbReference type="NCBI Taxonomy" id="861788"/>
    <lineage>
        <taxon>Eukaryota</taxon>
        <taxon>Metazoa</taxon>
        <taxon>Chordata</taxon>
        <taxon>Craniata</taxon>
        <taxon>Vertebrata</taxon>
        <taxon>Euteleostomi</taxon>
        <taxon>Actinopterygii</taxon>
        <taxon>Neopterygii</taxon>
        <taxon>Teleostei</taxon>
        <taxon>Protacanthopterygii</taxon>
        <taxon>Salmoniformes</taxon>
        <taxon>Salmonidae</taxon>
        <taxon>Coregoninae</taxon>
        <taxon>Coregonus</taxon>
    </lineage>
</organism>
<dbReference type="AlphaFoldDB" id="A0AAN8KTG0"/>
<keyword evidence="3" id="KW-1185">Reference proteome</keyword>
<feature type="region of interest" description="Disordered" evidence="1">
    <location>
        <begin position="124"/>
        <end position="154"/>
    </location>
</feature>
<evidence type="ECO:0000256" key="1">
    <source>
        <dbReference type="SAM" id="MobiDB-lite"/>
    </source>
</evidence>
<reference evidence="2 3" key="1">
    <citation type="submission" date="2021-04" db="EMBL/GenBank/DDBJ databases">
        <authorList>
            <person name="De Guttry C."/>
            <person name="Zahm M."/>
            <person name="Klopp C."/>
            <person name="Cabau C."/>
            <person name="Louis A."/>
            <person name="Berthelot C."/>
            <person name="Parey E."/>
            <person name="Roest Crollius H."/>
            <person name="Montfort J."/>
            <person name="Robinson-Rechavi M."/>
            <person name="Bucao C."/>
            <person name="Bouchez O."/>
            <person name="Gislard M."/>
            <person name="Lluch J."/>
            <person name="Milhes M."/>
            <person name="Lampietro C."/>
            <person name="Lopez Roques C."/>
            <person name="Donnadieu C."/>
            <person name="Braasch I."/>
            <person name="Desvignes T."/>
            <person name="Postlethwait J."/>
            <person name="Bobe J."/>
            <person name="Wedekind C."/>
            <person name="Guiguen Y."/>
        </authorList>
    </citation>
    <scope>NUCLEOTIDE SEQUENCE [LARGE SCALE GENOMIC DNA]</scope>
    <source>
        <strain evidence="2">Cs_M1</strain>
        <tissue evidence="2">Blood</tissue>
    </source>
</reference>
<dbReference type="Proteomes" id="UP001356427">
    <property type="component" value="Unassembled WGS sequence"/>
</dbReference>
<accession>A0AAN8KTG0</accession>
<feature type="compositionally biased region" description="Pro residues" evidence="1">
    <location>
        <begin position="132"/>
        <end position="142"/>
    </location>
</feature>
<evidence type="ECO:0000313" key="3">
    <source>
        <dbReference type="Proteomes" id="UP001356427"/>
    </source>
</evidence>
<name>A0AAN8KTG0_9TELE</name>